<dbReference type="Proteomes" id="UP000887576">
    <property type="component" value="Unplaced"/>
</dbReference>
<accession>A0AC34QTL5</accession>
<proteinExistence type="predicted"/>
<protein>
    <submittedName>
        <fullName evidence="2">Uncharacterized protein</fullName>
    </submittedName>
</protein>
<evidence type="ECO:0000313" key="2">
    <source>
        <dbReference type="WBParaSite" id="JU765_v2.g19256.t1"/>
    </source>
</evidence>
<organism evidence="1 2">
    <name type="scientific">Panagrolaimus sp. JU765</name>
    <dbReference type="NCBI Taxonomy" id="591449"/>
    <lineage>
        <taxon>Eukaryota</taxon>
        <taxon>Metazoa</taxon>
        <taxon>Ecdysozoa</taxon>
        <taxon>Nematoda</taxon>
        <taxon>Chromadorea</taxon>
        <taxon>Rhabditida</taxon>
        <taxon>Tylenchina</taxon>
        <taxon>Panagrolaimomorpha</taxon>
        <taxon>Panagrolaimoidea</taxon>
        <taxon>Panagrolaimidae</taxon>
        <taxon>Panagrolaimus</taxon>
    </lineage>
</organism>
<reference evidence="2" key="1">
    <citation type="submission" date="2022-11" db="UniProtKB">
        <authorList>
            <consortium name="WormBaseParasite"/>
        </authorList>
    </citation>
    <scope>IDENTIFICATION</scope>
</reference>
<evidence type="ECO:0000313" key="1">
    <source>
        <dbReference type="Proteomes" id="UP000887576"/>
    </source>
</evidence>
<name>A0AC34QTL5_9BILA</name>
<dbReference type="WBParaSite" id="JU765_v2.g19256.t1">
    <property type="protein sequence ID" value="JU765_v2.g19256.t1"/>
    <property type="gene ID" value="JU765_v2.g19256"/>
</dbReference>
<sequence length="243" mass="27406">MKCSMLIMLFLRALVILFLVIAVSDAVKFIDQISRQGSQLLLESRNGKSIRQCSCGEQDICVKEIQAQIDECFDTCWNNVEKVAHDPKALKHCFKQKQYIIDNLVTCVEDNLETCVSTKNGKEIPYTDISKFLTKGEKKLQTQVRNFMLTIGESAKVILETALKVGTCMKECFLRKNSEGFCFDRVGCQPLIEAKSAGRSLKKCIKNISWKKEASDVCQCMVKSGVVEMDQYCQMLRTMGGGH</sequence>